<protein>
    <submittedName>
        <fullName evidence="1">Uncharacterized protein</fullName>
    </submittedName>
</protein>
<dbReference type="EMBL" id="DWVY01000051">
    <property type="protein sequence ID" value="HJC75258.1"/>
    <property type="molecule type" value="Genomic_DNA"/>
</dbReference>
<proteinExistence type="predicted"/>
<gene>
    <name evidence="1" type="ORF">H9697_10005</name>
</gene>
<accession>A0A9D2Q9B7</accession>
<reference evidence="1" key="1">
    <citation type="journal article" date="2021" name="PeerJ">
        <title>Extensive microbial diversity within the chicken gut microbiome revealed by metagenomics and culture.</title>
        <authorList>
            <person name="Gilroy R."/>
            <person name="Ravi A."/>
            <person name="Getino M."/>
            <person name="Pursley I."/>
            <person name="Horton D.L."/>
            <person name="Alikhan N.F."/>
            <person name="Baker D."/>
            <person name="Gharbi K."/>
            <person name="Hall N."/>
            <person name="Watson M."/>
            <person name="Adriaenssens E.M."/>
            <person name="Foster-Nyarko E."/>
            <person name="Jarju S."/>
            <person name="Secka A."/>
            <person name="Antonio M."/>
            <person name="Oren A."/>
            <person name="Chaudhuri R.R."/>
            <person name="La Ragione R."/>
            <person name="Hildebrand F."/>
            <person name="Pallen M.J."/>
        </authorList>
    </citation>
    <scope>NUCLEOTIDE SEQUENCE</scope>
    <source>
        <strain evidence="1">CHK196-7946</strain>
    </source>
</reference>
<reference evidence="1" key="2">
    <citation type="submission" date="2021-04" db="EMBL/GenBank/DDBJ databases">
        <authorList>
            <person name="Gilroy R."/>
        </authorList>
    </citation>
    <scope>NUCLEOTIDE SEQUENCE</scope>
    <source>
        <strain evidence="1">CHK196-7946</strain>
    </source>
</reference>
<organism evidence="1 2">
    <name type="scientific">Candidatus Mediterraneibacter faecavium</name>
    <dbReference type="NCBI Taxonomy" id="2838668"/>
    <lineage>
        <taxon>Bacteria</taxon>
        <taxon>Bacillati</taxon>
        <taxon>Bacillota</taxon>
        <taxon>Clostridia</taxon>
        <taxon>Lachnospirales</taxon>
        <taxon>Lachnospiraceae</taxon>
        <taxon>Mediterraneibacter</taxon>
    </lineage>
</organism>
<dbReference type="Proteomes" id="UP000823902">
    <property type="component" value="Unassembled WGS sequence"/>
</dbReference>
<dbReference type="AlphaFoldDB" id="A0A9D2Q9B7"/>
<name>A0A9D2Q9B7_9FIRM</name>
<comment type="caution">
    <text evidence="1">The sequence shown here is derived from an EMBL/GenBank/DDBJ whole genome shotgun (WGS) entry which is preliminary data.</text>
</comment>
<evidence type="ECO:0000313" key="1">
    <source>
        <dbReference type="EMBL" id="HJC75258.1"/>
    </source>
</evidence>
<evidence type="ECO:0000313" key="2">
    <source>
        <dbReference type="Proteomes" id="UP000823902"/>
    </source>
</evidence>
<sequence length="67" mass="7433">MLCDALNELFADELKEADFKGHTRGREEMILAFLNAGGDLDVIKAASGLNDEQIEEIRRKNGKNGLQ</sequence>